<organism evidence="1">
    <name type="scientific">Siphoviridae sp. ctZHD14</name>
    <dbReference type="NCBI Taxonomy" id="2827891"/>
    <lineage>
        <taxon>Viruses</taxon>
        <taxon>Duplodnaviria</taxon>
        <taxon>Heunggongvirae</taxon>
        <taxon>Uroviricota</taxon>
        <taxon>Caudoviricetes</taxon>
    </lineage>
</organism>
<proteinExistence type="predicted"/>
<name>A0A8S5SWG9_9CAUD</name>
<dbReference type="EMBL" id="BK032687">
    <property type="protein sequence ID" value="DAF55256.1"/>
    <property type="molecule type" value="Genomic_DNA"/>
</dbReference>
<protein>
    <submittedName>
        <fullName evidence="1">Uncharacterized protein</fullName>
    </submittedName>
</protein>
<reference evidence="1" key="1">
    <citation type="journal article" date="2021" name="Proc. Natl. Acad. Sci. U.S.A.">
        <title>A Catalog of Tens of Thousands of Viruses from Human Metagenomes Reveals Hidden Associations with Chronic Diseases.</title>
        <authorList>
            <person name="Tisza M.J."/>
            <person name="Buck C.B."/>
        </authorList>
    </citation>
    <scope>NUCLEOTIDE SEQUENCE</scope>
    <source>
        <strain evidence="1">CtZHD14</strain>
    </source>
</reference>
<sequence>MFTLCYHSGTRAYYYDPEEMDWGDYRAELFETEEEAKEALKFFILITILSDKEETQEWDETIFEVVNLDSSPSKRFKLDLKDPLIPLD</sequence>
<accession>A0A8S5SWG9</accession>
<evidence type="ECO:0000313" key="1">
    <source>
        <dbReference type="EMBL" id="DAF55256.1"/>
    </source>
</evidence>